<evidence type="ECO:0000313" key="6">
    <source>
        <dbReference type="EMBL" id="GAA2630693.1"/>
    </source>
</evidence>
<feature type="transmembrane region" description="Helical" evidence="5">
    <location>
        <begin position="108"/>
        <end position="126"/>
    </location>
</feature>
<keyword evidence="4 5" id="KW-0472">Membrane</keyword>
<feature type="transmembrane region" description="Helical" evidence="5">
    <location>
        <begin position="20"/>
        <end position="39"/>
    </location>
</feature>
<evidence type="ECO:0000313" key="7">
    <source>
        <dbReference type="Proteomes" id="UP001501509"/>
    </source>
</evidence>
<keyword evidence="7" id="KW-1185">Reference proteome</keyword>
<protein>
    <recommendedName>
        <fullName evidence="8">DoxX family protein</fullName>
    </recommendedName>
</protein>
<proteinExistence type="predicted"/>
<dbReference type="PRINTS" id="PR00833">
    <property type="entry name" value="POAALLERGEN"/>
</dbReference>
<evidence type="ECO:0000256" key="1">
    <source>
        <dbReference type="ARBA" id="ARBA00004141"/>
    </source>
</evidence>
<name>A0ABN3QMZ6_9ACTN</name>
<evidence type="ECO:0008006" key="8">
    <source>
        <dbReference type="Google" id="ProtNLM"/>
    </source>
</evidence>
<dbReference type="EMBL" id="BAAATD010000015">
    <property type="protein sequence ID" value="GAA2630693.1"/>
    <property type="molecule type" value="Genomic_DNA"/>
</dbReference>
<comment type="subcellular location">
    <subcellularLocation>
        <location evidence="1">Membrane</location>
        <topology evidence="1">Multi-pass membrane protein</topology>
    </subcellularLocation>
</comment>
<evidence type="ECO:0000256" key="2">
    <source>
        <dbReference type="ARBA" id="ARBA00022692"/>
    </source>
</evidence>
<dbReference type="RefSeq" id="WP_344547782.1">
    <property type="nucleotide sequence ID" value="NZ_BAAATD010000015.1"/>
</dbReference>
<reference evidence="6 7" key="1">
    <citation type="journal article" date="2019" name="Int. J. Syst. Evol. Microbiol.">
        <title>The Global Catalogue of Microorganisms (GCM) 10K type strain sequencing project: providing services to taxonomists for standard genome sequencing and annotation.</title>
        <authorList>
            <consortium name="The Broad Institute Genomics Platform"/>
            <consortium name="The Broad Institute Genome Sequencing Center for Infectious Disease"/>
            <person name="Wu L."/>
            <person name="Ma J."/>
        </authorList>
    </citation>
    <scope>NUCLEOTIDE SEQUENCE [LARGE SCALE GENOMIC DNA]</scope>
    <source>
        <strain evidence="6 7">JCM 6833</strain>
    </source>
</reference>
<dbReference type="InterPro" id="IPR032808">
    <property type="entry name" value="DoxX"/>
</dbReference>
<accession>A0ABN3QMZ6</accession>
<gene>
    <name evidence="6" type="ORF">GCM10010411_80710</name>
</gene>
<dbReference type="Proteomes" id="UP001501509">
    <property type="component" value="Unassembled WGS sequence"/>
</dbReference>
<dbReference type="Pfam" id="PF13564">
    <property type="entry name" value="DoxX_2"/>
    <property type="match status" value="1"/>
</dbReference>
<feature type="transmembrane region" description="Helical" evidence="5">
    <location>
        <begin position="59"/>
        <end position="77"/>
    </location>
</feature>
<comment type="caution">
    <text evidence="6">The sequence shown here is derived from an EMBL/GenBank/DDBJ whole genome shotgun (WGS) entry which is preliminary data.</text>
</comment>
<keyword evidence="2 5" id="KW-0812">Transmembrane</keyword>
<evidence type="ECO:0000256" key="4">
    <source>
        <dbReference type="ARBA" id="ARBA00023136"/>
    </source>
</evidence>
<evidence type="ECO:0000256" key="5">
    <source>
        <dbReference type="SAM" id="Phobius"/>
    </source>
</evidence>
<evidence type="ECO:0000256" key="3">
    <source>
        <dbReference type="ARBA" id="ARBA00022989"/>
    </source>
</evidence>
<organism evidence="6 7">
    <name type="scientific">Actinomadura fulvescens</name>
    <dbReference type="NCBI Taxonomy" id="46160"/>
    <lineage>
        <taxon>Bacteria</taxon>
        <taxon>Bacillati</taxon>
        <taxon>Actinomycetota</taxon>
        <taxon>Actinomycetes</taxon>
        <taxon>Streptosporangiales</taxon>
        <taxon>Thermomonosporaceae</taxon>
        <taxon>Actinomadura</taxon>
    </lineage>
</organism>
<sequence>MAAHATTAAPATDRRTVHRVLWGFQIVLGLFLVIASASPKFAGQKDAVETFTKIGWGDWFMYVTGAVELAGGIGLLVPRLAGAAATGLIGVMTGAIIAQCTALDAPELAVLPAVMGVIFAVIAWKRRTETRDLVRRVTGR</sequence>
<feature type="transmembrane region" description="Helical" evidence="5">
    <location>
        <begin position="84"/>
        <end position="102"/>
    </location>
</feature>
<keyword evidence="3 5" id="KW-1133">Transmembrane helix</keyword>